<evidence type="ECO:0000313" key="6">
    <source>
        <dbReference type="Proteomes" id="UP000036681"/>
    </source>
</evidence>
<dbReference type="GO" id="GO:0005634">
    <property type="term" value="C:nucleus"/>
    <property type="evidence" value="ECO:0007669"/>
    <property type="project" value="TreeGrafter"/>
</dbReference>
<protein>
    <submittedName>
        <fullName evidence="7">SHSP domain-containing protein</fullName>
    </submittedName>
</protein>
<organism evidence="6 7">
    <name type="scientific">Ascaris lumbricoides</name>
    <name type="common">Giant roundworm</name>
    <dbReference type="NCBI Taxonomy" id="6252"/>
    <lineage>
        <taxon>Eukaryota</taxon>
        <taxon>Metazoa</taxon>
        <taxon>Ecdysozoa</taxon>
        <taxon>Nematoda</taxon>
        <taxon>Chromadorea</taxon>
        <taxon>Rhabditida</taxon>
        <taxon>Spirurina</taxon>
        <taxon>Ascaridomorpha</taxon>
        <taxon>Ascaridoidea</taxon>
        <taxon>Ascarididae</taxon>
        <taxon>Ascaris</taxon>
    </lineage>
</organism>
<evidence type="ECO:0000256" key="3">
    <source>
        <dbReference type="RuleBase" id="RU003616"/>
    </source>
</evidence>
<dbReference type="PRINTS" id="PR00299">
    <property type="entry name" value="ACRYSTALLIN"/>
</dbReference>
<feature type="region of interest" description="Disordered" evidence="4">
    <location>
        <begin position="142"/>
        <end position="175"/>
    </location>
</feature>
<dbReference type="GO" id="GO:0042026">
    <property type="term" value="P:protein refolding"/>
    <property type="evidence" value="ECO:0007669"/>
    <property type="project" value="TreeGrafter"/>
</dbReference>
<dbReference type="InterPro" id="IPR002068">
    <property type="entry name" value="A-crystallin/Hsp20_dom"/>
</dbReference>
<dbReference type="GO" id="GO:0051082">
    <property type="term" value="F:unfolded protein binding"/>
    <property type="evidence" value="ECO:0007669"/>
    <property type="project" value="TreeGrafter"/>
</dbReference>
<keyword evidence="1" id="KW-0346">Stress response</keyword>
<dbReference type="PROSITE" id="PS01031">
    <property type="entry name" value="SHSP"/>
    <property type="match status" value="1"/>
</dbReference>
<accession>A0A0M3HNY5</accession>
<reference evidence="7" key="1">
    <citation type="submission" date="2017-02" db="UniProtKB">
        <authorList>
            <consortium name="WormBaseParasite"/>
        </authorList>
    </citation>
    <scope>IDENTIFICATION</scope>
</reference>
<name>A0A0M3HNY5_ASCLU</name>
<dbReference type="WBParaSite" id="ALUE_0000349501-mRNA-1">
    <property type="protein sequence ID" value="ALUE_0000349501-mRNA-1"/>
    <property type="gene ID" value="ALUE_0000349501"/>
</dbReference>
<proteinExistence type="inferred from homology"/>
<evidence type="ECO:0000256" key="1">
    <source>
        <dbReference type="ARBA" id="ARBA00023016"/>
    </source>
</evidence>
<sequence length="175" mass="20413">MSSWWLEPYRQRERYMMPFERVFGQMFEEAFREMDRAHRSIAPYWLEQAPLHECNIGNTVGKVVDDKDKFAVEMDVSQFHPEELKVNVRDNELIVEGHHEERSDSHGSIERHFIRKYTLPKDTHLEGLVSHLSDKGVLSVSAPKHTLEGPPARNIPIQAAPRTPQQQSKQEEAKK</sequence>
<dbReference type="GO" id="GO:0009408">
    <property type="term" value="P:response to heat"/>
    <property type="evidence" value="ECO:0007669"/>
    <property type="project" value="TreeGrafter"/>
</dbReference>
<evidence type="ECO:0000256" key="2">
    <source>
        <dbReference type="PROSITE-ProRule" id="PRU00285"/>
    </source>
</evidence>
<dbReference type="SUPFAM" id="SSF49764">
    <property type="entry name" value="HSP20-like chaperones"/>
    <property type="match status" value="1"/>
</dbReference>
<dbReference type="AlphaFoldDB" id="A0A0M3HNY5"/>
<dbReference type="PANTHER" id="PTHR45640">
    <property type="entry name" value="HEAT SHOCK PROTEIN HSP-12.2-RELATED"/>
    <property type="match status" value="1"/>
</dbReference>
<dbReference type="InterPro" id="IPR008978">
    <property type="entry name" value="HSP20-like_chaperone"/>
</dbReference>
<feature type="domain" description="SHSP" evidence="5">
    <location>
        <begin position="51"/>
        <end position="160"/>
    </location>
</feature>
<evidence type="ECO:0000259" key="5">
    <source>
        <dbReference type="PROSITE" id="PS01031"/>
    </source>
</evidence>
<dbReference type="CDD" id="cd06526">
    <property type="entry name" value="metazoan_ACD"/>
    <property type="match status" value="1"/>
</dbReference>
<dbReference type="InterPro" id="IPR001436">
    <property type="entry name" value="Alpha-crystallin/sHSP_animal"/>
</dbReference>
<dbReference type="Pfam" id="PF00011">
    <property type="entry name" value="HSP20"/>
    <property type="match status" value="1"/>
</dbReference>
<evidence type="ECO:0000256" key="4">
    <source>
        <dbReference type="SAM" id="MobiDB-lite"/>
    </source>
</evidence>
<evidence type="ECO:0000313" key="7">
    <source>
        <dbReference type="WBParaSite" id="ALUE_0000349501-mRNA-1"/>
    </source>
</evidence>
<keyword evidence="6" id="KW-1185">Reference proteome</keyword>
<dbReference type="GO" id="GO:0005737">
    <property type="term" value="C:cytoplasm"/>
    <property type="evidence" value="ECO:0007669"/>
    <property type="project" value="TreeGrafter"/>
</dbReference>
<dbReference type="Gene3D" id="2.60.40.790">
    <property type="match status" value="1"/>
</dbReference>
<dbReference type="Proteomes" id="UP000036681">
    <property type="component" value="Unplaced"/>
</dbReference>
<comment type="similarity">
    <text evidence="2 3">Belongs to the small heat shock protein (HSP20) family.</text>
</comment>
<dbReference type="PANTHER" id="PTHR45640:SF13">
    <property type="entry name" value="HEAT SHOCK PROTEIN 22-RELATED"/>
    <property type="match status" value="1"/>
</dbReference>